<dbReference type="Gene3D" id="1.10.8.280">
    <property type="entry name" value="ABC transporter ATPase domain-like"/>
    <property type="match status" value="1"/>
</dbReference>
<dbReference type="Gene3D" id="3.30.1490.20">
    <property type="entry name" value="ATP-grasp fold, A domain"/>
    <property type="match status" value="1"/>
</dbReference>
<dbReference type="InterPro" id="IPR003439">
    <property type="entry name" value="ABC_transporter-like_ATP-bd"/>
</dbReference>
<evidence type="ECO:0000256" key="15">
    <source>
        <dbReference type="ARBA" id="ARBA00039316"/>
    </source>
</evidence>
<dbReference type="GO" id="GO:0005737">
    <property type="term" value="C:cytoplasm"/>
    <property type="evidence" value="ECO:0007669"/>
    <property type="project" value="UniProtKB-SubCell"/>
</dbReference>
<dbReference type="KEGG" id="hbi:HBZC1_06920"/>
<dbReference type="GO" id="GO:0008270">
    <property type="term" value="F:zinc ion binding"/>
    <property type="evidence" value="ECO:0007669"/>
    <property type="project" value="UniProtKB-KW"/>
</dbReference>
<gene>
    <name evidence="18" type="ordered locus">HBZC1_06920</name>
</gene>
<keyword evidence="8" id="KW-0863">Zinc-finger</keyword>
<evidence type="ECO:0000256" key="16">
    <source>
        <dbReference type="ARBA" id="ARBA00042156"/>
    </source>
</evidence>
<keyword evidence="13" id="KW-0234">DNA repair</keyword>
<dbReference type="GO" id="GO:0004518">
    <property type="term" value="F:nuclease activity"/>
    <property type="evidence" value="ECO:0007669"/>
    <property type="project" value="UniProtKB-KW"/>
</dbReference>
<dbReference type="Pfam" id="PF00005">
    <property type="entry name" value="ABC_tran"/>
    <property type="match status" value="1"/>
</dbReference>
<dbReference type="Pfam" id="PF17760">
    <property type="entry name" value="UvrA_inter"/>
    <property type="match status" value="1"/>
</dbReference>
<keyword evidence="5" id="KW-0547">Nucleotide-binding</keyword>
<evidence type="ECO:0000313" key="18">
    <source>
        <dbReference type="EMBL" id="CCB79678.1"/>
    </source>
</evidence>
<dbReference type="PANTHER" id="PTHR43152">
    <property type="entry name" value="UVRABC SYSTEM PROTEIN A"/>
    <property type="match status" value="1"/>
</dbReference>
<dbReference type="InterPro" id="IPR017871">
    <property type="entry name" value="ABC_transporter-like_CS"/>
</dbReference>
<feature type="domain" description="ABC transporter" evidence="17">
    <location>
        <begin position="632"/>
        <end position="961"/>
    </location>
</feature>
<evidence type="ECO:0000256" key="5">
    <source>
        <dbReference type="ARBA" id="ARBA00022741"/>
    </source>
</evidence>
<evidence type="ECO:0000256" key="6">
    <source>
        <dbReference type="ARBA" id="ARBA00022763"/>
    </source>
</evidence>
<organism evidence="18 19">
    <name type="scientific">Helicobacter bizzozeronii (strain CIII-1)</name>
    <dbReference type="NCBI Taxonomy" id="1002804"/>
    <lineage>
        <taxon>Bacteria</taxon>
        <taxon>Pseudomonadati</taxon>
        <taxon>Campylobacterota</taxon>
        <taxon>Epsilonproteobacteria</taxon>
        <taxon>Campylobacterales</taxon>
        <taxon>Helicobacteraceae</taxon>
        <taxon>Helicobacter</taxon>
    </lineage>
</organism>
<dbReference type="STRING" id="1002804.HBZC1_06920"/>
<evidence type="ECO:0000256" key="12">
    <source>
        <dbReference type="ARBA" id="ARBA00023125"/>
    </source>
</evidence>
<dbReference type="InterPro" id="IPR041102">
    <property type="entry name" value="UvrA_inter"/>
</dbReference>
<dbReference type="PROSITE" id="PS00211">
    <property type="entry name" value="ABC_TRANSPORTER_1"/>
    <property type="match status" value="2"/>
</dbReference>
<sequence length="972" mass="107793">MFPLIKQEFYIFFMLKVIDLQILYNSVPKIHGLQRESLLDKIQIYGARENNLKNINLEIPKNQFIVFTGLSGSGKSTLAFDTLYAEGQRRYLESLSSYARQFLDKVGKPAVDKIEGLIPAVAIDQKSTSKNPRSTVGTITEIYDYLRLLFARVGQQHCHLCGAPIASMGVGDILEQVLQDFKDTNIIVLAPIIRDKKGSFTDKIAHLRQKGFVRAYIDGVLVRLDEPIELAKSKKHTIKAVLDRLQASLENHARLASALEKALAESFGEVEVMDTEGKKSMHYSEHLACFKCKVSFEVLEPLSFSFNSPKGACEACAGLGSKLSLDTQKILDPNLPTEHIKKAFFWNHNYYNALFEGFCVANKIDPSVPFKDLDTTQQEALLYGNGTEICFTWRQSQLKRPWKGVIQIAYDIFKDTRDLNQYMSEKPCSVCHGHRLKGSSLGVRVAGHNIADLLDMPIHSVYDFFNNPDHFAYLSPQNQRIATPILKEILERVFFLVDVGLGYLSLGRDARTLSGGESQRIRIASQIGSGLTGVLYVLDEPSIGLHEKDTLKLIKTLKNLQKKGNTLIVVEHDRETIQQADFVVDIGPRAGKYGGEVVFSGSVDRLLQSTHPTALYLSGAKQITRPTKTPSNKTPFLELKGVSIHNIKNLRVKIPLGRFVCVSGVSGSGKSSLILQTLLPIVRECLNYAQKKAVGSVEVVGLEHLDKVIYLDQAPIGKTPRSNPATYTGVMDEIRDLFAMSKEAQILGYSASRFSFNVKGGRCEKCHGEGDIKIEMHFLPDVLVQCDACHRGAQYNPQTLEIKIRGKSIADVLRMSVEEALEFFAKIPKIATKLQTLKAVGLGYITLGQNATTLSGGEAQRIKLAKELSRKDTGKTLYILDEPTTGLHFEDVQLLINVLHSLVELGNSMIVIEHNLDVIKNADYIIDMGPEGGDLGGQITAQGTPLELAKNHAKSKSYTAKFLAQELGITPK</sequence>
<keyword evidence="12" id="KW-0238">DNA-binding</keyword>
<keyword evidence="2" id="KW-0963">Cytoplasm</keyword>
<dbReference type="InterPro" id="IPR041552">
    <property type="entry name" value="UvrA_DNA-bd"/>
</dbReference>
<dbReference type="Gene3D" id="3.40.50.300">
    <property type="entry name" value="P-loop containing nucleotide triphosphate hydrolases"/>
    <property type="match status" value="2"/>
</dbReference>
<dbReference type="Proteomes" id="UP000008387">
    <property type="component" value="Chromosome"/>
</dbReference>
<dbReference type="InterPro" id="IPR027417">
    <property type="entry name" value="P-loop_NTPase"/>
</dbReference>
<dbReference type="AlphaFoldDB" id="F8KSB2"/>
<dbReference type="eggNOG" id="COG0178">
    <property type="taxonomic scope" value="Bacteria"/>
</dbReference>
<evidence type="ECO:0000256" key="7">
    <source>
        <dbReference type="ARBA" id="ARBA00022769"/>
    </source>
</evidence>
<dbReference type="HOGENOM" id="CLU_001370_0_2_7"/>
<evidence type="ECO:0000256" key="2">
    <source>
        <dbReference type="ARBA" id="ARBA00022490"/>
    </source>
</evidence>
<comment type="subcellular location">
    <subcellularLocation>
        <location evidence="1">Cytoplasm</location>
    </subcellularLocation>
</comment>
<dbReference type="PANTHER" id="PTHR43152:SF3">
    <property type="entry name" value="UVRABC SYSTEM PROTEIN A"/>
    <property type="match status" value="1"/>
</dbReference>
<dbReference type="InterPro" id="IPR013815">
    <property type="entry name" value="ATP_grasp_subdomain_1"/>
</dbReference>
<evidence type="ECO:0000256" key="10">
    <source>
        <dbReference type="ARBA" id="ARBA00022840"/>
    </source>
</evidence>
<dbReference type="NCBIfam" id="NF001503">
    <property type="entry name" value="PRK00349.1"/>
    <property type="match status" value="1"/>
</dbReference>
<evidence type="ECO:0000256" key="8">
    <source>
        <dbReference type="ARBA" id="ARBA00022771"/>
    </source>
</evidence>
<dbReference type="Pfam" id="PF17755">
    <property type="entry name" value="UvrA_DNA-bind"/>
    <property type="match status" value="1"/>
</dbReference>
<dbReference type="GO" id="GO:0006289">
    <property type="term" value="P:nucleotide-excision repair"/>
    <property type="evidence" value="ECO:0007669"/>
    <property type="project" value="InterPro"/>
</dbReference>
<keyword evidence="19" id="KW-1185">Reference proteome</keyword>
<dbReference type="GO" id="GO:0016887">
    <property type="term" value="F:ATP hydrolysis activity"/>
    <property type="evidence" value="ECO:0007669"/>
    <property type="project" value="InterPro"/>
</dbReference>
<dbReference type="InterPro" id="IPR004602">
    <property type="entry name" value="UvrA"/>
</dbReference>
<comment type="similarity">
    <text evidence="14">Belongs to the ABC transporter superfamily. UvrA family.</text>
</comment>
<evidence type="ECO:0000256" key="14">
    <source>
        <dbReference type="ARBA" id="ARBA00038000"/>
    </source>
</evidence>
<keyword evidence="11" id="KW-0267">Excision nuclease</keyword>
<keyword evidence="7" id="KW-0228">DNA excision</keyword>
<dbReference type="SUPFAM" id="SSF52540">
    <property type="entry name" value="P-loop containing nucleoside triphosphate hydrolases"/>
    <property type="match status" value="2"/>
</dbReference>
<dbReference type="Gene3D" id="1.20.1580.10">
    <property type="entry name" value="ABC transporter ATPase like domain"/>
    <property type="match status" value="2"/>
</dbReference>
<name>F8KSB2_HELBC</name>
<proteinExistence type="inferred from homology"/>
<keyword evidence="4" id="KW-0677">Repeat</keyword>
<dbReference type="GO" id="GO:0009380">
    <property type="term" value="C:excinuclease repair complex"/>
    <property type="evidence" value="ECO:0007669"/>
    <property type="project" value="InterPro"/>
</dbReference>
<evidence type="ECO:0000256" key="9">
    <source>
        <dbReference type="ARBA" id="ARBA00022833"/>
    </source>
</evidence>
<keyword evidence="6" id="KW-0227">DNA damage</keyword>
<keyword evidence="10" id="KW-0067">ATP-binding</keyword>
<dbReference type="NCBIfam" id="TIGR00630">
    <property type="entry name" value="uvra"/>
    <property type="match status" value="1"/>
</dbReference>
<keyword evidence="9" id="KW-0862">Zinc</keyword>
<reference evidence="18 19" key="1">
    <citation type="journal article" date="2011" name="J. Bacteriol.">
        <title>Genome sequence of Helicobacter bizzozeronii strain CIII-1, an isolate from human gastric mucosa.</title>
        <authorList>
            <person name="Schott T."/>
            <person name="Rossi M."/>
            <person name="Hanninen M.L."/>
        </authorList>
    </citation>
    <scope>NUCLEOTIDE SEQUENCE [LARGE SCALE GENOMIC DNA]</scope>
    <source>
        <strain evidence="18 19">CIII-1</strain>
    </source>
</reference>
<evidence type="ECO:0000313" key="19">
    <source>
        <dbReference type="Proteomes" id="UP000008387"/>
    </source>
</evidence>
<evidence type="ECO:0000259" key="17">
    <source>
        <dbReference type="PROSITE" id="PS50893"/>
    </source>
</evidence>
<protein>
    <recommendedName>
        <fullName evidence="15">UvrABC system protein A</fullName>
    </recommendedName>
    <alternativeName>
        <fullName evidence="16">Excinuclease ABC subunit A</fullName>
    </alternativeName>
</protein>
<evidence type="ECO:0000256" key="1">
    <source>
        <dbReference type="ARBA" id="ARBA00004496"/>
    </source>
</evidence>
<keyword evidence="3" id="KW-0479">Metal-binding</keyword>
<dbReference type="GO" id="GO:0005524">
    <property type="term" value="F:ATP binding"/>
    <property type="evidence" value="ECO:0007669"/>
    <property type="project" value="UniProtKB-KW"/>
</dbReference>
<evidence type="ECO:0000256" key="3">
    <source>
        <dbReference type="ARBA" id="ARBA00022723"/>
    </source>
</evidence>
<dbReference type="EMBL" id="FR871757">
    <property type="protein sequence ID" value="CCB79678.1"/>
    <property type="molecule type" value="Genomic_DNA"/>
</dbReference>
<dbReference type="GO" id="GO:0003677">
    <property type="term" value="F:DNA binding"/>
    <property type="evidence" value="ECO:0007669"/>
    <property type="project" value="UniProtKB-KW"/>
</dbReference>
<dbReference type="PROSITE" id="PS50893">
    <property type="entry name" value="ABC_TRANSPORTER_2"/>
    <property type="match status" value="1"/>
</dbReference>
<evidence type="ECO:0000256" key="4">
    <source>
        <dbReference type="ARBA" id="ARBA00022737"/>
    </source>
</evidence>
<accession>F8KSB2</accession>
<dbReference type="CDD" id="cd03271">
    <property type="entry name" value="ABC_UvrA_II"/>
    <property type="match status" value="1"/>
</dbReference>
<evidence type="ECO:0000256" key="13">
    <source>
        <dbReference type="ARBA" id="ARBA00023204"/>
    </source>
</evidence>
<evidence type="ECO:0000256" key="11">
    <source>
        <dbReference type="ARBA" id="ARBA00022881"/>
    </source>
</evidence>